<protein>
    <recommendedName>
        <fullName evidence="5 13">Methionine adenosyltransferase</fullName>
        <ecNumber evidence="5 13">2.5.1.6</ecNumber>
    </recommendedName>
</protein>
<dbReference type="InterPro" id="IPR022629">
    <property type="entry name" value="S-AdoMet_synt_central"/>
</dbReference>
<keyword evidence="21" id="KW-1185">Reference proteome</keyword>
<comment type="cofactor">
    <cofactor evidence="2">
        <name>K(+)</name>
        <dbReference type="ChEBI" id="CHEBI:29103"/>
    </cofactor>
</comment>
<evidence type="ECO:0000256" key="1">
    <source>
        <dbReference type="ARBA" id="ARBA00001946"/>
    </source>
</evidence>
<evidence type="ECO:0000256" key="4">
    <source>
        <dbReference type="ARBA" id="ARBA00009685"/>
    </source>
</evidence>
<keyword evidence="11 14" id="KW-0460">Magnesium</keyword>
<keyword evidence="7 20" id="KW-0808">Transferase</keyword>
<dbReference type="Proteomes" id="UP001139035">
    <property type="component" value="Unassembled WGS sequence"/>
</dbReference>
<comment type="pathway">
    <text evidence="3">Amino-acid biosynthesis; S-adenosyl-L-methionine biosynthesis; S-adenosyl-L-methionine from L-methionine: step 1/1.</text>
</comment>
<feature type="region of interest" description="Disordered" evidence="16">
    <location>
        <begin position="126"/>
        <end position="146"/>
    </location>
</feature>
<dbReference type="PROSITE" id="PS00376">
    <property type="entry name" value="ADOMET_SYNTHASE_1"/>
    <property type="match status" value="1"/>
</dbReference>
<dbReference type="InterPro" id="IPR022631">
    <property type="entry name" value="ADOMET_SYNTHASE_CS"/>
</dbReference>
<dbReference type="GO" id="GO:0005737">
    <property type="term" value="C:cytoplasm"/>
    <property type="evidence" value="ECO:0007669"/>
    <property type="project" value="UniProtKB-SubCell"/>
</dbReference>
<evidence type="ECO:0000256" key="13">
    <source>
        <dbReference type="NCBIfam" id="TIGR01034"/>
    </source>
</evidence>
<comment type="subcellular location">
    <subcellularLocation>
        <location evidence="14">Cytoplasm</location>
    </subcellularLocation>
</comment>
<gene>
    <name evidence="20" type="primary">metK</name>
    <name evidence="20" type="ORF">LZD57_20000</name>
</gene>
<evidence type="ECO:0000313" key="21">
    <source>
        <dbReference type="Proteomes" id="UP001139035"/>
    </source>
</evidence>
<keyword evidence="6" id="KW-0554">One-carbon metabolism</keyword>
<dbReference type="InterPro" id="IPR022630">
    <property type="entry name" value="S-AdoMet_synt_C"/>
</dbReference>
<keyword evidence="12 14" id="KW-0630">Potassium</keyword>
<dbReference type="Pfam" id="PF02772">
    <property type="entry name" value="S-AdoMet_synt_M"/>
    <property type="match status" value="1"/>
</dbReference>
<accession>A0A9X1P4V2</accession>
<evidence type="ECO:0000256" key="11">
    <source>
        <dbReference type="ARBA" id="ARBA00022842"/>
    </source>
</evidence>
<dbReference type="PIRSF" id="PIRSF000497">
    <property type="entry name" value="MAT"/>
    <property type="match status" value="1"/>
</dbReference>
<evidence type="ECO:0000256" key="12">
    <source>
        <dbReference type="ARBA" id="ARBA00022958"/>
    </source>
</evidence>
<dbReference type="PROSITE" id="PS00377">
    <property type="entry name" value="ADOMET_SYNTHASE_2"/>
    <property type="match status" value="1"/>
</dbReference>
<dbReference type="PANTHER" id="PTHR11964">
    <property type="entry name" value="S-ADENOSYLMETHIONINE SYNTHETASE"/>
    <property type="match status" value="1"/>
</dbReference>
<evidence type="ECO:0000259" key="17">
    <source>
        <dbReference type="Pfam" id="PF00438"/>
    </source>
</evidence>
<evidence type="ECO:0000256" key="6">
    <source>
        <dbReference type="ARBA" id="ARBA00022563"/>
    </source>
</evidence>
<dbReference type="Pfam" id="PF02773">
    <property type="entry name" value="S-AdoMet_synt_C"/>
    <property type="match status" value="1"/>
</dbReference>
<dbReference type="EC" id="2.5.1.6" evidence="5 13"/>
<dbReference type="InterPro" id="IPR022628">
    <property type="entry name" value="S-AdoMet_synt_N"/>
</dbReference>
<evidence type="ECO:0000256" key="8">
    <source>
        <dbReference type="ARBA" id="ARBA00022723"/>
    </source>
</evidence>
<dbReference type="AlphaFoldDB" id="A0A9X1P4V2"/>
<dbReference type="NCBIfam" id="TIGR01034">
    <property type="entry name" value="metK"/>
    <property type="match status" value="1"/>
</dbReference>
<dbReference type="InterPro" id="IPR022636">
    <property type="entry name" value="S-AdoMet_synthetase_sfam"/>
</dbReference>
<dbReference type="SUPFAM" id="SSF55973">
    <property type="entry name" value="S-adenosylmethionine synthetase"/>
    <property type="match status" value="3"/>
</dbReference>
<evidence type="ECO:0000259" key="18">
    <source>
        <dbReference type="Pfam" id="PF02772"/>
    </source>
</evidence>
<comment type="subunit">
    <text evidence="14">Homotetramer.</text>
</comment>
<dbReference type="CDD" id="cd18079">
    <property type="entry name" value="S-AdoMet_synt"/>
    <property type="match status" value="1"/>
</dbReference>
<dbReference type="RefSeq" id="WP_233721352.1">
    <property type="nucleotide sequence ID" value="NZ_JAJUWU010000023.1"/>
</dbReference>
<comment type="cofactor">
    <cofactor evidence="1">
        <name>Mg(2+)</name>
        <dbReference type="ChEBI" id="CHEBI:18420"/>
    </cofactor>
</comment>
<name>A0A9X1P4V2_9HYPH</name>
<dbReference type="GO" id="GO:0006730">
    <property type="term" value="P:one-carbon metabolic process"/>
    <property type="evidence" value="ECO:0007669"/>
    <property type="project" value="UniProtKB-KW"/>
</dbReference>
<comment type="caution">
    <text evidence="20">The sequence shown here is derived from an EMBL/GenBank/DDBJ whole genome shotgun (WGS) entry which is preliminary data.</text>
</comment>
<evidence type="ECO:0000256" key="5">
    <source>
        <dbReference type="ARBA" id="ARBA00012828"/>
    </source>
</evidence>
<organism evidence="20 21">
    <name type="scientific">Jiella avicenniae</name>
    <dbReference type="NCBI Taxonomy" id="2907202"/>
    <lineage>
        <taxon>Bacteria</taxon>
        <taxon>Pseudomonadati</taxon>
        <taxon>Pseudomonadota</taxon>
        <taxon>Alphaproteobacteria</taxon>
        <taxon>Hyphomicrobiales</taxon>
        <taxon>Aurantimonadaceae</taxon>
        <taxon>Jiella</taxon>
    </lineage>
</organism>
<keyword evidence="10" id="KW-0067">ATP-binding</keyword>
<keyword evidence="8 14" id="KW-0479">Metal-binding</keyword>
<evidence type="ECO:0000256" key="15">
    <source>
        <dbReference type="RuleBase" id="RU004462"/>
    </source>
</evidence>
<sequence>MPRMDYLFTSESVSEGHPDKVCDRISDEIVDLVYREARKGGVDPWSVRIACETLATTNRVVIAGEVRLPSSLMKTDKNGNEVINPSRFKSAARRAIRDIGYEQDGFHWKTAKIDVLLHSQSADIAQGVDKSHETRDTEGSNDISEGAGDQGIMFGYACKETPELMPAPIYYAHKILELLAAARKSGEGDAAKLGPDAKSQVTIRYENDKPVEVTSIVLSTQHVDPSWDSKKVREVVEPYIRQAMGDLPIAEDCVWYINPTGKFVIGGPDGDAGLTGRKIIVDTYGGAAPHGGGAFSGKDTTKVDRSAAYAARYLAKNVVAAGLAEKCTIQIAYAIGVAQPVSVYVNLHDTGKNVTEVEVEKAIRSTMDLSPTGIRKHLDLNKPIYAKTASYGHFGRKPGRDGSFSWEKTDLAPKLKAAVKNG</sequence>
<dbReference type="Gene3D" id="3.30.300.10">
    <property type="match status" value="3"/>
</dbReference>
<feature type="compositionally biased region" description="Basic and acidic residues" evidence="16">
    <location>
        <begin position="129"/>
        <end position="138"/>
    </location>
</feature>
<dbReference type="InterPro" id="IPR002133">
    <property type="entry name" value="S-AdoMet_synthetase"/>
</dbReference>
<evidence type="ECO:0000259" key="19">
    <source>
        <dbReference type="Pfam" id="PF02773"/>
    </source>
</evidence>
<reference evidence="20" key="1">
    <citation type="submission" date="2022-01" db="EMBL/GenBank/DDBJ databases">
        <title>Jiella avicenniae sp. nov., a novel endophytic bacterium isolated from bark of Avicennia marina.</title>
        <authorList>
            <person name="Tuo L."/>
        </authorList>
    </citation>
    <scope>NUCLEOTIDE SEQUENCE</scope>
    <source>
        <strain evidence="20">CBK1P-4</strain>
    </source>
</reference>
<evidence type="ECO:0000256" key="3">
    <source>
        <dbReference type="ARBA" id="ARBA00005224"/>
    </source>
</evidence>
<feature type="domain" description="S-adenosylmethionine synthetase central" evidence="18">
    <location>
        <begin position="145"/>
        <end position="263"/>
    </location>
</feature>
<feature type="domain" description="S-adenosylmethionine synthetase C-terminal" evidence="19">
    <location>
        <begin position="265"/>
        <end position="408"/>
    </location>
</feature>
<evidence type="ECO:0000256" key="2">
    <source>
        <dbReference type="ARBA" id="ARBA00001958"/>
    </source>
</evidence>
<dbReference type="GO" id="GO:0004478">
    <property type="term" value="F:methionine adenosyltransferase activity"/>
    <property type="evidence" value="ECO:0007669"/>
    <property type="project" value="UniProtKB-UniRule"/>
</dbReference>
<dbReference type="GO" id="GO:0006556">
    <property type="term" value="P:S-adenosylmethionine biosynthetic process"/>
    <property type="evidence" value="ECO:0007669"/>
    <property type="project" value="UniProtKB-UniRule"/>
</dbReference>
<dbReference type="GO" id="GO:0046872">
    <property type="term" value="F:metal ion binding"/>
    <property type="evidence" value="ECO:0007669"/>
    <property type="project" value="UniProtKB-KW"/>
</dbReference>
<dbReference type="Pfam" id="PF00438">
    <property type="entry name" value="S-AdoMet_synt_N"/>
    <property type="match status" value="1"/>
</dbReference>
<evidence type="ECO:0000256" key="16">
    <source>
        <dbReference type="SAM" id="MobiDB-lite"/>
    </source>
</evidence>
<dbReference type="EMBL" id="JAJUWU010000023">
    <property type="protein sequence ID" value="MCE7030275.1"/>
    <property type="molecule type" value="Genomic_DNA"/>
</dbReference>
<evidence type="ECO:0000256" key="14">
    <source>
        <dbReference type="RuleBase" id="RU000542"/>
    </source>
</evidence>
<keyword evidence="9" id="KW-0547">Nucleotide-binding</keyword>
<evidence type="ECO:0000256" key="7">
    <source>
        <dbReference type="ARBA" id="ARBA00022679"/>
    </source>
</evidence>
<evidence type="ECO:0000313" key="20">
    <source>
        <dbReference type="EMBL" id="MCE7030275.1"/>
    </source>
</evidence>
<proteinExistence type="inferred from homology"/>
<evidence type="ECO:0000256" key="10">
    <source>
        <dbReference type="ARBA" id="ARBA00022840"/>
    </source>
</evidence>
<feature type="domain" description="S-adenosylmethionine synthetase N-terminal" evidence="17">
    <location>
        <begin position="6"/>
        <end position="122"/>
    </location>
</feature>
<dbReference type="GO" id="GO:0005524">
    <property type="term" value="F:ATP binding"/>
    <property type="evidence" value="ECO:0007669"/>
    <property type="project" value="UniProtKB-KW"/>
</dbReference>
<comment type="similarity">
    <text evidence="4 15">Belongs to the AdoMet synthase family.</text>
</comment>
<evidence type="ECO:0000256" key="9">
    <source>
        <dbReference type="ARBA" id="ARBA00022741"/>
    </source>
</evidence>